<dbReference type="NCBIfam" id="NF010041">
    <property type="entry name" value="PRK13517.1-1"/>
    <property type="match status" value="1"/>
</dbReference>
<comment type="function">
    <text evidence="5">ATP-dependent carboxylate-amine ligase which exhibits weak glutamate--cysteine ligase activity.</text>
</comment>
<comment type="catalytic activity">
    <reaction evidence="4 5">
        <text>L-cysteine + L-glutamate + ATP = gamma-L-glutamyl-L-cysteine + ADP + phosphate + H(+)</text>
        <dbReference type="Rhea" id="RHEA:13285"/>
        <dbReference type="ChEBI" id="CHEBI:15378"/>
        <dbReference type="ChEBI" id="CHEBI:29985"/>
        <dbReference type="ChEBI" id="CHEBI:30616"/>
        <dbReference type="ChEBI" id="CHEBI:35235"/>
        <dbReference type="ChEBI" id="CHEBI:43474"/>
        <dbReference type="ChEBI" id="CHEBI:58173"/>
        <dbReference type="ChEBI" id="CHEBI:456216"/>
        <dbReference type="EC" id="6.3.2.2"/>
    </reaction>
</comment>
<dbReference type="NCBIfam" id="TIGR02050">
    <property type="entry name" value="gshA_cyan_rel"/>
    <property type="match status" value="1"/>
</dbReference>
<keyword evidence="3 5" id="KW-0067">ATP-binding</keyword>
<evidence type="ECO:0000256" key="2">
    <source>
        <dbReference type="ARBA" id="ARBA00022741"/>
    </source>
</evidence>
<reference evidence="6 7" key="1">
    <citation type="submission" date="2017-05" db="EMBL/GenBank/DDBJ databases">
        <title>Isolation of Rhodococcus sp. S2-17 biodegrading of BP-3.</title>
        <authorList>
            <person name="Lee Y."/>
            <person name="Kim K.H."/>
            <person name="Chun B.H."/>
            <person name="Jung H.S."/>
            <person name="Jeon C.O."/>
        </authorList>
    </citation>
    <scope>NUCLEOTIDE SEQUENCE [LARGE SCALE GENOMIC DNA]</scope>
    <source>
        <strain evidence="6 7">S2-17</strain>
    </source>
</reference>
<dbReference type="GO" id="GO:0004357">
    <property type="term" value="F:glutamate-cysteine ligase activity"/>
    <property type="evidence" value="ECO:0007669"/>
    <property type="project" value="UniProtKB-EC"/>
</dbReference>
<dbReference type="GO" id="GO:0005524">
    <property type="term" value="F:ATP binding"/>
    <property type="evidence" value="ECO:0007669"/>
    <property type="project" value="UniProtKB-KW"/>
</dbReference>
<organism evidence="6 7">
    <name type="scientific">Rhodococcus oxybenzonivorans</name>
    <dbReference type="NCBI Taxonomy" id="1990687"/>
    <lineage>
        <taxon>Bacteria</taxon>
        <taxon>Bacillati</taxon>
        <taxon>Actinomycetota</taxon>
        <taxon>Actinomycetes</taxon>
        <taxon>Mycobacteriales</taxon>
        <taxon>Nocardiaceae</taxon>
        <taxon>Rhodococcus</taxon>
    </lineage>
</organism>
<evidence type="ECO:0000313" key="7">
    <source>
        <dbReference type="Proteomes" id="UP000245711"/>
    </source>
</evidence>
<dbReference type="AlphaFoldDB" id="A0A2S2BU62"/>
<dbReference type="EMBL" id="CP021354">
    <property type="protein sequence ID" value="AWK72099.1"/>
    <property type="molecule type" value="Genomic_DNA"/>
</dbReference>
<dbReference type="Pfam" id="PF04107">
    <property type="entry name" value="GCS2"/>
    <property type="match status" value="1"/>
</dbReference>
<dbReference type="OrthoDB" id="9803842at2"/>
<keyword evidence="2 5" id="KW-0547">Nucleotide-binding</keyword>
<comment type="similarity">
    <text evidence="5">Belongs to the glutamate--cysteine ligase type 2 family. YbdK subfamily.</text>
</comment>
<evidence type="ECO:0000313" key="6">
    <source>
        <dbReference type="EMBL" id="AWK72099.1"/>
    </source>
</evidence>
<dbReference type="PANTHER" id="PTHR36510:SF1">
    <property type="entry name" value="GLUTAMATE--CYSTEINE LIGASE 2-RELATED"/>
    <property type="match status" value="1"/>
</dbReference>
<dbReference type="EC" id="6.3.2.2" evidence="5"/>
<dbReference type="InterPro" id="IPR014746">
    <property type="entry name" value="Gln_synth/guanido_kin_cat_dom"/>
</dbReference>
<dbReference type="InterPro" id="IPR011793">
    <property type="entry name" value="YbdK"/>
</dbReference>
<accession>A0A2S2BU62</accession>
<protein>
    <recommendedName>
        <fullName evidence="5">Putative glutamate--cysteine ligase 2</fullName>
        <ecNumber evidence="5">6.3.2.2</ecNumber>
    </recommendedName>
    <alternativeName>
        <fullName evidence="5">Gamma-glutamylcysteine synthetase 2</fullName>
        <shortName evidence="5">GCS 2</shortName>
        <shortName evidence="5">Gamma-GCS 2</shortName>
    </alternativeName>
</protein>
<keyword evidence="7" id="KW-1185">Reference proteome</keyword>
<dbReference type="KEGG" id="roz:CBI38_11415"/>
<dbReference type="GO" id="GO:0042398">
    <property type="term" value="P:modified amino acid biosynthetic process"/>
    <property type="evidence" value="ECO:0007669"/>
    <property type="project" value="InterPro"/>
</dbReference>
<dbReference type="RefSeq" id="WP_109328960.1">
    <property type="nucleotide sequence ID" value="NZ_CP021354.1"/>
</dbReference>
<gene>
    <name evidence="6" type="ORF">CBI38_11415</name>
</gene>
<dbReference type="HAMAP" id="MF_01609">
    <property type="entry name" value="Glu_cys_ligase_2"/>
    <property type="match status" value="1"/>
</dbReference>
<name>A0A2S2BU62_9NOCA</name>
<dbReference type="Gene3D" id="3.30.590.20">
    <property type="match status" value="1"/>
</dbReference>
<dbReference type="InterPro" id="IPR050141">
    <property type="entry name" value="GCL_type2/YbdK_subfam"/>
</dbReference>
<dbReference type="SUPFAM" id="SSF55931">
    <property type="entry name" value="Glutamine synthetase/guanido kinase"/>
    <property type="match status" value="1"/>
</dbReference>
<dbReference type="PANTHER" id="PTHR36510">
    <property type="entry name" value="GLUTAMATE--CYSTEINE LIGASE 2-RELATED"/>
    <property type="match status" value="1"/>
</dbReference>
<evidence type="ECO:0000256" key="5">
    <source>
        <dbReference type="HAMAP-Rule" id="MF_01609"/>
    </source>
</evidence>
<dbReference type="Proteomes" id="UP000245711">
    <property type="component" value="Chromosome"/>
</dbReference>
<evidence type="ECO:0000256" key="4">
    <source>
        <dbReference type="ARBA" id="ARBA00048819"/>
    </source>
</evidence>
<sequence length="369" mass="40278">MGAAARESVRNLTVGVEEEFFLVDSSGHLSDAGPDVVAEAGEEIQGLQRELSRPQIETATGVCSTGEEVHEQLRTLRSSLVKVAAERDLLLLPSGTPLMVEEGPAAITPTPRYQKMARRFGPIVDSVTTCGCHVHVGIPNRQIGVQVSNYIRGWLPVVLALAANSPFHCGQDTGYHSWRHILWSRWPSAGPPPRFDSAEEYEDTVTAMIASGAALDRGMIYWHVRLSDAQPTIEIRIADVAMTAAHTSVYAIAVKGLVARAMRYIDDGVSVDSPRIELLRAEQWRAAREGLDGECTSPVSTRPLAIRRQLELMHDTVCDVLGAEDRGFLEAGLDSMLRDGTGAEQQRAVFERRGSLADVLAFLTREVIS</sequence>
<evidence type="ECO:0000256" key="1">
    <source>
        <dbReference type="ARBA" id="ARBA00022598"/>
    </source>
</evidence>
<evidence type="ECO:0000256" key="3">
    <source>
        <dbReference type="ARBA" id="ARBA00022840"/>
    </source>
</evidence>
<dbReference type="InterPro" id="IPR006336">
    <property type="entry name" value="GCS2"/>
</dbReference>
<keyword evidence="1 5" id="KW-0436">Ligase</keyword>
<proteinExistence type="inferred from homology"/>